<comment type="caution">
    <text evidence="2">The sequence shown here is derived from an EMBL/GenBank/DDBJ whole genome shotgun (WGS) entry which is preliminary data.</text>
</comment>
<evidence type="ECO:0000256" key="1">
    <source>
        <dbReference type="SAM" id="MobiDB-lite"/>
    </source>
</evidence>
<evidence type="ECO:0000313" key="2">
    <source>
        <dbReference type="EMBL" id="CAD6214739.1"/>
    </source>
</evidence>
<dbReference type="AlphaFoldDB" id="A0A811N458"/>
<name>A0A811N458_9POAL</name>
<proteinExistence type="predicted"/>
<organism evidence="2 3">
    <name type="scientific">Miscanthus lutarioriparius</name>
    <dbReference type="NCBI Taxonomy" id="422564"/>
    <lineage>
        <taxon>Eukaryota</taxon>
        <taxon>Viridiplantae</taxon>
        <taxon>Streptophyta</taxon>
        <taxon>Embryophyta</taxon>
        <taxon>Tracheophyta</taxon>
        <taxon>Spermatophyta</taxon>
        <taxon>Magnoliopsida</taxon>
        <taxon>Liliopsida</taxon>
        <taxon>Poales</taxon>
        <taxon>Poaceae</taxon>
        <taxon>PACMAD clade</taxon>
        <taxon>Panicoideae</taxon>
        <taxon>Andropogonodae</taxon>
        <taxon>Andropogoneae</taxon>
        <taxon>Saccharinae</taxon>
        <taxon>Miscanthus</taxon>
    </lineage>
</organism>
<feature type="region of interest" description="Disordered" evidence="1">
    <location>
        <begin position="179"/>
        <end position="208"/>
    </location>
</feature>
<evidence type="ECO:0000313" key="3">
    <source>
        <dbReference type="Proteomes" id="UP000604825"/>
    </source>
</evidence>
<gene>
    <name evidence="2" type="ORF">NCGR_LOCUS10060</name>
</gene>
<feature type="compositionally biased region" description="Basic residues" evidence="1">
    <location>
        <begin position="179"/>
        <end position="189"/>
    </location>
</feature>
<feature type="compositionally biased region" description="Basic and acidic residues" evidence="1">
    <location>
        <begin position="190"/>
        <end position="208"/>
    </location>
</feature>
<accession>A0A811N458</accession>
<reference evidence="2" key="1">
    <citation type="submission" date="2020-10" db="EMBL/GenBank/DDBJ databases">
        <authorList>
            <person name="Han B."/>
            <person name="Lu T."/>
            <person name="Zhao Q."/>
            <person name="Huang X."/>
            <person name="Zhao Y."/>
        </authorList>
    </citation>
    <scope>NUCLEOTIDE SEQUENCE</scope>
</reference>
<protein>
    <submittedName>
        <fullName evidence="2">Uncharacterized protein</fullName>
    </submittedName>
</protein>
<dbReference type="EMBL" id="CAJGYO010000002">
    <property type="protein sequence ID" value="CAD6214739.1"/>
    <property type="molecule type" value="Genomic_DNA"/>
</dbReference>
<keyword evidence="3" id="KW-1185">Reference proteome</keyword>
<dbReference type="Proteomes" id="UP000604825">
    <property type="component" value="Unassembled WGS sequence"/>
</dbReference>
<sequence length="208" mass="23066">MDLPDGPAAPARCNSRVWCTWPSLGVRNGSSIRGGPLGAARRRHLPRLRRRQVPLRGLPSVPPRKQRHLDELQDATALLQRGNRDLAARAEAARGGLALALLANAALRAEAAALSRRLAAARRALVVLGRVYAGAAAVASVGYGNCCLGSRRRGWPRRAATARGCVERGRPRRRKVRWRLRQRGRRRRRGDGQWKKRKGDERRVPTAR</sequence>